<dbReference type="SMART" id="SM00382">
    <property type="entry name" value="AAA"/>
    <property type="match status" value="1"/>
</dbReference>
<reference evidence="2" key="1">
    <citation type="submission" date="2023-03" db="EMBL/GenBank/DDBJ databases">
        <title>Massive genome expansion in bonnet fungi (Mycena s.s.) driven by repeated elements and novel gene families across ecological guilds.</title>
        <authorList>
            <consortium name="Lawrence Berkeley National Laboratory"/>
            <person name="Harder C.B."/>
            <person name="Miyauchi S."/>
            <person name="Viragh M."/>
            <person name="Kuo A."/>
            <person name="Thoen E."/>
            <person name="Andreopoulos B."/>
            <person name="Lu D."/>
            <person name="Skrede I."/>
            <person name="Drula E."/>
            <person name="Henrissat B."/>
            <person name="Morin E."/>
            <person name="Kohler A."/>
            <person name="Barry K."/>
            <person name="LaButti K."/>
            <person name="Morin E."/>
            <person name="Salamov A."/>
            <person name="Lipzen A."/>
            <person name="Mereny Z."/>
            <person name="Hegedus B."/>
            <person name="Baldrian P."/>
            <person name="Stursova M."/>
            <person name="Weitz H."/>
            <person name="Taylor A."/>
            <person name="Grigoriev I.V."/>
            <person name="Nagy L.G."/>
            <person name="Martin F."/>
            <person name="Kauserud H."/>
        </authorList>
    </citation>
    <scope>NUCLEOTIDE SEQUENCE</scope>
    <source>
        <strain evidence="2">CBHHK182m</strain>
    </source>
</reference>
<dbReference type="AlphaFoldDB" id="A0AAD7I1G3"/>
<sequence length="687" mass="77100">MSRRFPQSLKAVGSSSIDNNDNNFTAAHDMKMPLPSSSSKIKQVDYSYLPSSGDWVYKDMRSKVTLDSTGDKNDEWKDYIFVLVRTIPRQEGRRPTFKLVIKCEYLRKACQDVIQTWPGVSWNANSLELEAPVFLTWYQSFIDYRDGLVALSVPTEQETEILSSVNLLLSFLESSYGSTLVSIQRLTAHGEITFDLLCAILMPHTLVIARCPFTGLERLFELQSFSIVDTDGPTYRLALESIDLAGRAAVGRVVTTKWISYFQGARRIDQLAVYPLTFHGAEAQLREEIKERGRKWVELIGVHHKQYIGHAACASEERRDRNIWRRRLGIEVPESNDFTLHYVTGRVMVDGETFRRLNANYEFPAPATPKSKQDLNGDANEGAVVPAQADATTENADLSPDDLLLTPTVVYGFSLSNKLWFEFDVTKIMPVKWNPDAFANLVLPSSRKMLLRSLVEAHSVEVDFDDFVKGKGAGLVVNLFGPPGVGKTLSAEATSEHLKRPLYVLSSGDLGESAADAEEVLERAFNIATTWKAVVLIDEADVFLERRSLEDLGRNAMVATFLRHLEYYSGILFLTTNRVQTFDEAFLSRIHVALHFPELSEEARAQIWRAFAARAGVSGIDDAQIAMLAKRKVNGRQIKNAVKTARSLALARKETAALSHFMETLDAMVEFTEQFEATKAAEENRGR</sequence>
<organism evidence="2 3">
    <name type="scientific">Mycena metata</name>
    <dbReference type="NCBI Taxonomy" id="1033252"/>
    <lineage>
        <taxon>Eukaryota</taxon>
        <taxon>Fungi</taxon>
        <taxon>Dikarya</taxon>
        <taxon>Basidiomycota</taxon>
        <taxon>Agaricomycotina</taxon>
        <taxon>Agaricomycetes</taxon>
        <taxon>Agaricomycetidae</taxon>
        <taxon>Agaricales</taxon>
        <taxon>Marasmiineae</taxon>
        <taxon>Mycenaceae</taxon>
        <taxon>Mycena</taxon>
    </lineage>
</organism>
<dbReference type="GO" id="GO:0016887">
    <property type="term" value="F:ATP hydrolysis activity"/>
    <property type="evidence" value="ECO:0007669"/>
    <property type="project" value="InterPro"/>
</dbReference>
<dbReference type="PANTHER" id="PTHR46411">
    <property type="entry name" value="FAMILY ATPASE, PUTATIVE-RELATED"/>
    <property type="match status" value="1"/>
</dbReference>
<dbReference type="Pfam" id="PF00004">
    <property type="entry name" value="AAA"/>
    <property type="match status" value="1"/>
</dbReference>
<feature type="domain" description="AAA+ ATPase" evidence="1">
    <location>
        <begin position="473"/>
        <end position="598"/>
    </location>
</feature>
<dbReference type="EMBL" id="JARKIB010000142">
    <property type="protein sequence ID" value="KAJ7732862.1"/>
    <property type="molecule type" value="Genomic_DNA"/>
</dbReference>
<evidence type="ECO:0000313" key="2">
    <source>
        <dbReference type="EMBL" id="KAJ7732862.1"/>
    </source>
</evidence>
<accession>A0AAD7I1G3</accession>
<protein>
    <submittedName>
        <fullName evidence="2">P-loop containing nucleoside triphosphate hydrolase protein</fullName>
    </submittedName>
</protein>
<dbReference type="InterPro" id="IPR027417">
    <property type="entry name" value="P-loop_NTPase"/>
</dbReference>
<keyword evidence="3" id="KW-1185">Reference proteome</keyword>
<dbReference type="PANTHER" id="PTHR46411:SF3">
    <property type="entry name" value="AAA+ ATPASE DOMAIN-CONTAINING PROTEIN"/>
    <property type="match status" value="1"/>
</dbReference>
<dbReference type="InterPro" id="IPR003959">
    <property type="entry name" value="ATPase_AAA_core"/>
</dbReference>
<dbReference type="InterPro" id="IPR003593">
    <property type="entry name" value="AAA+_ATPase"/>
</dbReference>
<evidence type="ECO:0000259" key="1">
    <source>
        <dbReference type="SMART" id="SM00382"/>
    </source>
</evidence>
<dbReference type="CDD" id="cd19481">
    <property type="entry name" value="RecA-like_protease"/>
    <property type="match status" value="1"/>
</dbReference>
<dbReference type="SUPFAM" id="SSF52540">
    <property type="entry name" value="P-loop containing nucleoside triphosphate hydrolases"/>
    <property type="match status" value="1"/>
</dbReference>
<keyword evidence="2" id="KW-0378">Hydrolase</keyword>
<gene>
    <name evidence="2" type="ORF">B0H16DRAFT_1769917</name>
</gene>
<dbReference type="InterPro" id="IPR054289">
    <property type="entry name" value="DUF7025"/>
</dbReference>
<dbReference type="GO" id="GO:0005524">
    <property type="term" value="F:ATP binding"/>
    <property type="evidence" value="ECO:0007669"/>
    <property type="project" value="InterPro"/>
</dbReference>
<dbReference type="Gene3D" id="3.40.50.300">
    <property type="entry name" value="P-loop containing nucleotide triphosphate hydrolases"/>
    <property type="match status" value="1"/>
</dbReference>
<evidence type="ECO:0000313" key="3">
    <source>
        <dbReference type="Proteomes" id="UP001215598"/>
    </source>
</evidence>
<comment type="caution">
    <text evidence="2">The sequence shown here is derived from an EMBL/GenBank/DDBJ whole genome shotgun (WGS) entry which is preliminary data.</text>
</comment>
<dbReference type="Pfam" id="PF22942">
    <property type="entry name" value="DUF7025"/>
    <property type="match status" value="1"/>
</dbReference>
<dbReference type="Proteomes" id="UP001215598">
    <property type="component" value="Unassembled WGS sequence"/>
</dbReference>
<name>A0AAD7I1G3_9AGAR</name>
<proteinExistence type="predicted"/>